<evidence type="ECO:0000256" key="2">
    <source>
        <dbReference type="ARBA" id="ARBA00022801"/>
    </source>
</evidence>
<name>A0A329M4K3_9BACL</name>
<dbReference type="OrthoDB" id="9796032at2"/>
<dbReference type="GO" id="GO:0046872">
    <property type="term" value="F:metal ion binding"/>
    <property type="evidence" value="ECO:0007669"/>
    <property type="project" value="UniProtKB-KW"/>
</dbReference>
<dbReference type="PANTHER" id="PTHR11845">
    <property type="entry name" value="5'-DEOXYNUCLEOTIDASE HDDC2"/>
    <property type="match status" value="1"/>
</dbReference>
<gene>
    <name evidence="4" type="ORF">DQG23_35495</name>
</gene>
<evidence type="ECO:0000259" key="3">
    <source>
        <dbReference type="Pfam" id="PF13023"/>
    </source>
</evidence>
<dbReference type="InterPro" id="IPR006674">
    <property type="entry name" value="HD_domain"/>
</dbReference>
<keyword evidence="5" id="KW-1185">Reference proteome</keyword>
<dbReference type="Pfam" id="PF13023">
    <property type="entry name" value="HD_3"/>
    <property type="match status" value="1"/>
</dbReference>
<dbReference type="RefSeq" id="WP_113035782.1">
    <property type="nucleotide sequence ID" value="NZ_QMFB01000035.1"/>
</dbReference>
<sequence>MTNERLLKQISFIVEIDKLKTILRKSLIMDSSRLENDAEHTWHLAMMAIILIEHANESDLDILRVLKMLLIHDIVEIDAGDTFAYDTKGHDDKAERENAAAERIFGLLPSEQKEECSLLWQEFEEKRTAEAKYAGALDRLQPILHNYHTQGHSWQKYGITSDRVLAYNKQIANGSEALWAFAQELIGDAVAKGYIKA</sequence>
<accession>A0A329M4K3</accession>
<proteinExistence type="predicted"/>
<organism evidence="4 5">
    <name type="scientific">Paenibacillus contaminans</name>
    <dbReference type="NCBI Taxonomy" id="450362"/>
    <lineage>
        <taxon>Bacteria</taxon>
        <taxon>Bacillati</taxon>
        <taxon>Bacillota</taxon>
        <taxon>Bacilli</taxon>
        <taxon>Bacillales</taxon>
        <taxon>Paenibacillaceae</taxon>
        <taxon>Paenibacillus</taxon>
    </lineage>
</organism>
<dbReference type="PANTHER" id="PTHR11845:SF13">
    <property type="entry name" value="5'-DEOXYNUCLEOTIDASE HDDC2"/>
    <property type="match status" value="1"/>
</dbReference>
<evidence type="ECO:0000313" key="4">
    <source>
        <dbReference type="EMBL" id="RAV11887.1"/>
    </source>
</evidence>
<evidence type="ECO:0000313" key="5">
    <source>
        <dbReference type="Proteomes" id="UP000250369"/>
    </source>
</evidence>
<dbReference type="GO" id="GO:0002953">
    <property type="term" value="F:5'-deoxynucleotidase activity"/>
    <property type="evidence" value="ECO:0007669"/>
    <property type="project" value="InterPro"/>
</dbReference>
<keyword evidence="1" id="KW-0479">Metal-binding</keyword>
<feature type="domain" description="HD" evidence="3">
    <location>
        <begin position="16"/>
        <end position="179"/>
    </location>
</feature>
<reference evidence="4 5" key="1">
    <citation type="journal article" date="2009" name="Int. J. Syst. Evol. Microbiol.">
        <title>Paenibacillus contaminans sp. nov., isolated from a contaminated laboratory plate.</title>
        <authorList>
            <person name="Chou J.H."/>
            <person name="Lee J.H."/>
            <person name="Lin M.C."/>
            <person name="Chang P.S."/>
            <person name="Arun A.B."/>
            <person name="Young C.C."/>
            <person name="Chen W.M."/>
        </authorList>
    </citation>
    <scope>NUCLEOTIDE SEQUENCE [LARGE SCALE GENOMIC DNA]</scope>
    <source>
        <strain evidence="4 5">CKOBP-6</strain>
    </source>
</reference>
<dbReference type="Gene3D" id="1.10.3210.10">
    <property type="entry name" value="Hypothetical protein af1432"/>
    <property type="match status" value="1"/>
</dbReference>
<dbReference type="InterPro" id="IPR039356">
    <property type="entry name" value="YfbR/HDDC2"/>
</dbReference>
<dbReference type="Proteomes" id="UP000250369">
    <property type="component" value="Unassembled WGS sequence"/>
</dbReference>
<dbReference type="EMBL" id="QMFB01000035">
    <property type="protein sequence ID" value="RAV11887.1"/>
    <property type="molecule type" value="Genomic_DNA"/>
</dbReference>
<dbReference type="GO" id="GO:0005737">
    <property type="term" value="C:cytoplasm"/>
    <property type="evidence" value="ECO:0007669"/>
    <property type="project" value="TreeGrafter"/>
</dbReference>
<dbReference type="AlphaFoldDB" id="A0A329M4K3"/>
<protein>
    <submittedName>
        <fullName evidence="4">Phosphohydrolase</fullName>
    </submittedName>
</protein>
<dbReference type="SUPFAM" id="SSF109604">
    <property type="entry name" value="HD-domain/PDEase-like"/>
    <property type="match status" value="1"/>
</dbReference>
<evidence type="ECO:0000256" key="1">
    <source>
        <dbReference type="ARBA" id="ARBA00022723"/>
    </source>
</evidence>
<keyword evidence="2 4" id="KW-0378">Hydrolase</keyword>
<comment type="caution">
    <text evidence="4">The sequence shown here is derived from an EMBL/GenBank/DDBJ whole genome shotgun (WGS) entry which is preliminary data.</text>
</comment>